<proteinExistence type="predicted"/>
<dbReference type="InterPro" id="IPR003399">
    <property type="entry name" value="Mce/MlaD"/>
</dbReference>
<protein>
    <submittedName>
        <fullName evidence="3">Paraquat-inducible protein B</fullName>
    </submittedName>
</protein>
<dbReference type="PANTHER" id="PTHR36698:SF3">
    <property type="entry name" value="ABC-TYPE TRANSPORT AUXILIARY LIPOPROTEIN COMPONENT DOMAIN-CONTAINING PROTEIN"/>
    <property type="match status" value="1"/>
</dbReference>
<dbReference type="AlphaFoldDB" id="A0A1I5ARL4"/>
<dbReference type="Proteomes" id="UP000242869">
    <property type="component" value="Unassembled WGS sequence"/>
</dbReference>
<organism evidence="3 4">
    <name type="scientific">Formivibrio citricus</name>
    <dbReference type="NCBI Taxonomy" id="83765"/>
    <lineage>
        <taxon>Bacteria</taxon>
        <taxon>Pseudomonadati</taxon>
        <taxon>Pseudomonadota</taxon>
        <taxon>Betaproteobacteria</taxon>
        <taxon>Neisseriales</taxon>
        <taxon>Chitinibacteraceae</taxon>
        <taxon>Formivibrio</taxon>
    </lineage>
</organism>
<dbReference type="EMBL" id="FOVE01000014">
    <property type="protein sequence ID" value="SFN65040.1"/>
    <property type="molecule type" value="Genomic_DNA"/>
</dbReference>
<accession>A0A1I5ARL4</accession>
<evidence type="ECO:0000313" key="3">
    <source>
        <dbReference type="EMBL" id="SFN65040.1"/>
    </source>
</evidence>
<dbReference type="Pfam" id="PF02470">
    <property type="entry name" value="MlaD"/>
    <property type="match status" value="1"/>
</dbReference>
<reference evidence="4" key="1">
    <citation type="submission" date="2016-10" db="EMBL/GenBank/DDBJ databases">
        <authorList>
            <person name="Varghese N."/>
            <person name="Submissions S."/>
        </authorList>
    </citation>
    <scope>NUCLEOTIDE SEQUENCE [LARGE SCALE GENOMIC DNA]</scope>
    <source>
        <strain evidence="4">DSM 6150</strain>
    </source>
</reference>
<dbReference type="STRING" id="83765.SAMN05660284_01965"/>
<name>A0A1I5ARL4_9NEIS</name>
<feature type="domain" description="Mce/MlaD" evidence="2">
    <location>
        <begin position="41"/>
        <end position="140"/>
    </location>
</feature>
<dbReference type="OrthoDB" id="9806984at2"/>
<keyword evidence="4" id="KW-1185">Reference proteome</keyword>
<gene>
    <name evidence="3" type="ORF">SAMN05660284_01965</name>
</gene>
<evidence type="ECO:0000313" key="4">
    <source>
        <dbReference type="Proteomes" id="UP000242869"/>
    </source>
</evidence>
<feature type="region of interest" description="Disordered" evidence="1">
    <location>
        <begin position="329"/>
        <end position="348"/>
    </location>
</feature>
<evidence type="ECO:0000259" key="2">
    <source>
        <dbReference type="Pfam" id="PF02470"/>
    </source>
</evidence>
<dbReference type="PANTHER" id="PTHR36698">
    <property type="entry name" value="BLL5892 PROTEIN"/>
    <property type="match status" value="1"/>
</dbReference>
<dbReference type="RefSeq" id="WP_091195355.1">
    <property type="nucleotide sequence ID" value="NZ_FOVE01000014.1"/>
</dbReference>
<sequence>MTEHKTHYRLGLFVLASLLISAGLMIGLGAKKWFTTYTMLETYFDESVQGIDIGSKIRYRGVVVGEVSELGFSHTRYEQDKPVKDRYQYVMVQAKIKNDVFGDPKIATPDQATLNEGIARGLRIKLTPQGLTGTSYLEIDYVESGQNQILPIDWKPKNLYIPSTKSTVKQFVNAFQDTLGRLQRIDIEASLTRLNRVLETTERKIEAIPMERIGQNVERFSDQLAKAPVGKLASEASALVAEVRDSNRHLNKLLADPALASAPADIAASAKRARELLENPELNQTVARLNQSLGRIDRLLSSRDQEISALVDNLNEISANLKSLSENAQRNPAGLLLGAPPKPYEPPR</sequence>
<evidence type="ECO:0000256" key="1">
    <source>
        <dbReference type="SAM" id="MobiDB-lite"/>
    </source>
</evidence>